<name>A0A9W9R998_9EURO</name>
<comment type="caution">
    <text evidence="1">The sequence shown here is derived from an EMBL/GenBank/DDBJ whole genome shotgun (WGS) entry which is preliminary data.</text>
</comment>
<dbReference type="OrthoDB" id="4362974at2759"/>
<accession>A0A9W9R998</accession>
<sequence>MYFTTPESSRKEDVVVGSTSIAEYVAYDTTQTLPIKLYTNSDNAVSIIKCDTYTKVAKWLNKRYHFVRKADHIISPNFKRGERRRCDNEAALKGTIRTNKRKIDGERSKLNYGHVY</sequence>
<evidence type="ECO:0000313" key="2">
    <source>
        <dbReference type="Proteomes" id="UP001147752"/>
    </source>
</evidence>
<evidence type="ECO:0000313" key="1">
    <source>
        <dbReference type="EMBL" id="KAJ5356072.1"/>
    </source>
</evidence>
<dbReference type="AlphaFoldDB" id="A0A9W9R998"/>
<keyword evidence="2" id="KW-1185">Reference proteome</keyword>
<dbReference type="EMBL" id="JAPZBT010000006">
    <property type="protein sequence ID" value="KAJ5356072.1"/>
    <property type="molecule type" value="Genomic_DNA"/>
</dbReference>
<proteinExistence type="predicted"/>
<gene>
    <name evidence="1" type="ORF">N7517_010681</name>
</gene>
<reference evidence="1" key="2">
    <citation type="journal article" date="2023" name="IMA Fungus">
        <title>Comparative genomic study of the Penicillium genus elucidates a diverse pangenome and 15 lateral gene transfer events.</title>
        <authorList>
            <person name="Petersen C."/>
            <person name="Sorensen T."/>
            <person name="Nielsen M.R."/>
            <person name="Sondergaard T.E."/>
            <person name="Sorensen J.L."/>
            <person name="Fitzpatrick D.A."/>
            <person name="Frisvad J.C."/>
            <person name="Nielsen K.L."/>
        </authorList>
    </citation>
    <scope>NUCLEOTIDE SEQUENCE</scope>
    <source>
        <strain evidence="1">IBT 3081</strain>
    </source>
</reference>
<dbReference type="Proteomes" id="UP001147752">
    <property type="component" value="Unassembled WGS sequence"/>
</dbReference>
<dbReference type="RefSeq" id="XP_056574219.1">
    <property type="nucleotide sequence ID" value="XM_056728404.1"/>
</dbReference>
<reference evidence="1" key="1">
    <citation type="submission" date="2022-12" db="EMBL/GenBank/DDBJ databases">
        <authorList>
            <person name="Petersen C."/>
        </authorList>
    </citation>
    <scope>NUCLEOTIDE SEQUENCE</scope>
    <source>
        <strain evidence="1">IBT 3081</strain>
    </source>
</reference>
<organism evidence="1 2">
    <name type="scientific">Penicillium concentricum</name>
    <dbReference type="NCBI Taxonomy" id="293559"/>
    <lineage>
        <taxon>Eukaryota</taxon>
        <taxon>Fungi</taxon>
        <taxon>Dikarya</taxon>
        <taxon>Ascomycota</taxon>
        <taxon>Pezizomycotina</taxon>
        <taxon>Eurotiomycetes</taxon>
        <taxon>Eurotiomycetidae</taxon>
        <taxon>Eurotiales</taxon>
        <taxon>Aspergillaceae</taxon>
        <taxon>Penicillium</taxon>
    </lineage>
</organism>
<protein>
    <submittedName>
        <fullName evidence="1">Uncharacterized protein</fullName>
    </submittedName>
</protein>
<dbReference type="GeneID" id="81467587"/>